<evidence type="ECO:0000313" key="2">
    <source>
        <dbReference type="EMBL" id="XCG57245.1"/>
    </source>
</evidence>
<accession>A0AAU8DGP0</accession>
<feature type="signal peptide" evidence="1">
    <location>
        <begin position="1"/>
        <end position="26"/>
    </location>
</feature>
<dbReference type="AlphaFoldDB" id="A0AAU8DGP0"/>
<protein>
    <submittedName>
        <fullName evidence="2">DUF2282 domain-containing protein</fullName>
    </submittedName>
</protein>
<reference evidence="2" key="1">
    <citation type="submission" date="2024-06" db="EMBL/GenBank/DDBJ databases">
        <title>Mesorhizobium karijinii sp. nov., a symbiont of the iconic Swainsona formosa from arid Australia.</title>
        <authorList>
            <person name="Hill Y.J."/>
            <person name="Watkin E.L.J."/>
            <person name="O'Hara G.W."/>
            <person name="Terpolilli J."/>
            <person name="Tye M.L."/>
            <person name="Kohlmeier M.G."/>
        </authorList>
    </citation>
    <scope>NUCLEOTIDE SEQUENCE</scope>
    <source>
        <strain evidence="2">WSM2239</strain>
    </source>
</reference>
<sequence>MHMKSTVSAAMLAGAVATALASFATAAPLSESEVKAAMDAGKEKCYGVALKGQNDCAAGPGTTCQGTSTVDYQGNAWTFVDGGTCTTMDLPGDRQGSLEPLARDVPS</sequence>
<dbReference type="InterPro" id="IPR018740">
    <property type="entry name" value="DUF2282_membr"/>
</dbReference>
<proteinExistence type="predicted"/>
<organism evidence="2">
    <name type="scientific">Mesorhizobium sp. WSM2239</name>
    <dbReference type="NCBI Taxonomy" id="3228852"/>
    <lineage>
        <taxon>Bacteria</taxon>
        <taxon>Pseudomonadati</taxon>
        <taxon>Pseudomonadota</taxon>
        <taxon>Alphaproteobacteria</taxon>
        <taxon>Hyphomicrobiales</taxon>
        <taxon>Phyllobacteriaceae</taxon>
        <taxon>Mesorhizobium</taxon>
    </lineage>
</organism>
<dbReference type="Pfam" id="PF10048">
    <property type="entry name" value="DUF2282"/>
    <property type="match status" value="1"/>
</dbReference>
<evidence type="ECO:0000256" key="1">
    <source>
        <dbReference type="SAM" id="SignalP"/>
    </source>
</evidence>
<feature type="chain" id="PRO_5043862905" evidence="1">
    <location>
        <begin position="27"/>
        <end position="107"/>
    </location>
</feature>
<dbReference type="RefSeq" id="WP_353645229.1">
    <property type="nucleotide sequence ID" value="NZ_CP159249.1"/>
</dbReference>
<name>A0AAU8DGP0_9HYPH</name>
<keyword evidence="1" id="KW-0732">Signal</keyword>
<gene>
    <name evidence="2" type="ORF">ABVK49_11415</name>
</gene>
<dbReference type="EMBL" id="CP159249">
    <property type="protein sequence ID" value="XCG57245.1"/>
    <property type="molecule type" value="Genomic_DNA"/>
</dbReference>